<keyword evidence="2" id="KW-0812">Transmembrane</keyword>
<feature type="compositionally biased region" description="Polar residues" evidence="1">
    <location>
        <begin position="16"/>
        <end position="30"/>
    </location>
</feature>
<feature type="transmembrane region" description="Helical" evidence="2">
    <location>
        <begin position="262"/>
        <end position="287"/>
    </location>
</feature>
<dbReference type="Pfam" id="PF20153">
    <property type="entry name" value="DUF6535"/>
    <property type="match status" value="1"/>
</dbReference>
<keyword evidence="2" id="KW-0472">Membrane</keyword>
<dbReference type="STRING" id="1108050.A0A0B7F7J7"/>
<keyword evidence="2" id="KW-1133">Transmembrane helix</keyword>
<evidence type="ECO:0000313" key="5">
    <source>
        <dbReference type="Proteomes" id="UP000059188"/>
    </source>
</evidence>
<proteinExistence type="predicted"/>
<evidence type="ECO:0000259" key="3">
    <source>
        <dbReference type="Pfam" id="PF20153"/>
    </source>
</evidence>
<reference evidence="4 5" key="1">
    <citation type="submission" date="2014-11" db="EMBL/GenBank/DDBJ databases">
        <authorList>
            <person name="Wibberg Daniel"/>
        </authorList>
    </citation>
    <scope>NUCLEOTIDE SEQUENCE [LARGE SCALE GENOMIC DNA]</scope>
    <source>
        <strain evidence="4">Rhizoctonia solani AG1-IB 7/3/14</strain>
    </source>
</reference>
<dbReference type="InterPro" id="IPR045338">
    <property type="entry name" value="DUF6535"/>
</dbReference>
<feature type="transmembrane region" description="Helical" evidence="2">
    <location>
        <begin position="176"/>
        <end position="195"/>
    </location>
</feature>
<evidence type="ECO:0000256" key="1">
    <source>
        <dbReference type="SAM" id="MobiDB-lite"/>
    </source>
</evidence>
<evidence type="ECO:0000256" key="2">
    <source>
        <dbReference type="SAM" id="Phobius"/>
    </source>
</evidence>
<dbReference type="AlphaFoldDB" id="A0A0B7F7J7"/>
<feature type="transmembrane region" description="Helical" evidence="2">
    <location>
        <begin position="232"/>
        <end position="256"/>
    </location>
</feature>
<keyword evidence="5" id="KW-1185">Reference proteome</keyword>
<protein>
    <recommendedName>
        <fullName evidence="3">DUF6535 domain-containing protein</fullName>
    </recommendedName>
</protein>
<organism evidence="4 5">
    <name type="scientific">Thanatephorus cucumeris (strain AG1-IB / isolate 7/3/14)</name>
    <name type="common">Lettuce bottom rot fungus</name>
    <name type="synonym">Rhizoctonia solani</name>
    <dbReference type="NCBI Taxonomy" id="1108050"/>
    <lineage>
        <taxon>Eukaryota</taxon>
        <taxon>Fungi</taxon>
        <taxon>Dikarya</taxon>
        <taxon>Basidiomycota</taxon>
        <taxon>Agaricomycotina</taxon>
        <taxon>Agaricomycetes</taxon>
        <taxon>Cantharellales</taxon>
        <taxon>Ceratobasidiaceae</taxon>
        <taxon>Rhizoctonia</taxon>
        <taxon>Rhizoctonia solani AG-1</taxon>
    </lineage>
</organism>
<evidence type="ECO:0000313" key="4">
    <source>
        <dbReference type="EMBL" id="CEL54031.1"/>
    </source>
</evidence>
<dbReference type="OrthoDB" id="3219854at2759"/>
<feature type="transmembrane region" description="Helical" evidence="2">
    <location>
        <begin position="100"/>
        <end position="117"/>
    </location>
</feature>
<accession>A0A0B7F7J7</accession>
<sequence>MSLFNLTNLLKYPTKPCTQTSQNHDASSPETGMGLPSDPTPPHLSQPSLSHRATGADPMMESDEYGAELGKEARVWKVYVKESDRSDTELVDGWNKSLDVILVFAALFSAISTAFLIESSKRLLQDPADVTAQTLLAISQTLSAIANGTQPLVSKSPAGDNTEEFFPSRTMVAINTLWYLSLSLSVATSLLAMLAKDWCHSFMTGRTGPAYNQTLRRQRKWTMIEKWKMQELIMVLPSLIHLSLLLFAVGLCIYVVEMNTCAGVPVICVTGAAVCFYVWSSLTATVVEHFPYTTVVSRLLRSDWAKQLIFIDLARRTSSFLVLLYFSDLFRWFESLDKRLQIWYRSLRGWAEEAEKALNLPAAKVIPSRNITDTDIIVSLALHWVITTCEAPYAVDIALQAIAGAGPKIHQGPQIDRGPLVACKAAPKISKRLASSNFSSAMNTHSFSLYVRALLFIGSNRLESISTVLGGKFTSELQPAIWKLQEQYEDRVAQLIEDGTFQPTNHNVEALRLASSIAIDSLQQITGSKQGSTVPDDVCRLLEAHCLQEEKLHPAALQALINATKMLSVCLVDHSVCLRLIVAIGALALDDDLPLSSEPHILSKQTLVECAYLLACNLSERHKSPRLNQLKLAETMVGYLTEDRGKYWSKPMRHVFSQLYSGLSLQDTDSTYPKYKCSASAIVQNETLNQLIGFLPHSRVRMRQRFHISMVYLWKKLIGIGGKQPTETYQFVTESIIYSTVDSPTEYLSRFLLNFPFPKLSVELVELLENWSTIPTLDYISNHYSNESQMLATSLLWTLCALVSYAGPGVEEIRDRLDAQLRRCTTWGDRATMKRALGYNLISHWLLAPKLDLKGTNYISIPGRLHLFRVVECVVEAGDHITPCIEVAVGEELADVKESLKKWFNFWGDEIPTSNRGLSSFTAYPTRCLPLNEQMSLAPHKAINISTQDLEDDEEDEIHRYVIKL</sequence>
<gene>
    <name evidence="4" type="ORF">RSOLAG1IB_11563</name>
</gene>
<dbReference type="EMBL" id="LN679246">
    <property type="protein sequence ID" value="CEL54031.1"/>
    <property type="molecule type" value="Genomic_DNA"/>
</dbReference>
<name>A0A0B7F7J7_THACB</name>
<feature type="region of interest" description="Disordered" evidence="1">
    <location>
        <begin position="14"/>
        <end position="58"/>
    </location>
</feature>
<feature type="domain" description="DUF6535" evidence="3">
    <location>
        <begin position="76"/>
        <end position="256"/>
    </location>
</feature>
<dbReference type="Proteomes" id="UP000059188">
    <property type="component" value="Unassembled WGS sequence"/>
</dbReference>